<keyword evidence="2" id="KW-0805">Transcription regulation</keyword>
<evidence type="ECO:0000313" key="7">
    <source>
        <dbReference type="Proteomes" id="UP000031668"/>
    </source>
</evidence>
<dbReference type="AlphaFoldDB" id="A0A0C2N0Q3"/>
<accession>A0A0C2N0Q3</accession>
<dbReference type="InterPro" id="IPR050950">
    <property type="entry name" value="HTH-type_LysR_regulators"/>
</dbReference>
<dbReference type="InterPro" id="IPR000847">
    <property type="entry name" value="LysR_HTH_N"/>
</dbReference>
<dbReference type="Pfam" id="PF00126">
    <property type="entry name" value="HTH_1"/>
    <property type="match status" value="1"/>
</dbReference>
<evidence type="ECO:0000313" key="6">
    <source>
        <dbReference type="EMBL" id="KII67477.1"/>
    </source>
</evidence>
<dbReference type="InterPro" id="IPR005119">
    <property type="entry name" value="LysR_subst-bd"/>
</dbReference>
<dbReference type="SUPFAM" id="SSF46785">
    <property type="entry name" value="Winged helix' DNA-binding domain"/>
    <property type="match status" value="1"/>
</dbReference>
<dbReference type="GO" id="GO:0003677">
    <property type="term" value="F:DNA binding"/>
    <property type="evidence" value="ECO:0007669"/>
    <property type="project" value="UniProtKB-KW"/>
</dbReference>
<evidence type="ECO:0000256" key="2">
    <source>
        <dbReference type="ARBA" id="ARBA00023015"/>
    </source>
</evidence>
<evidence type="ECO:0000256" key="4">
    <source>
        <dbReference type="ARBA" id="ARBA00023163"/>
    </source>
</evidence>
<dbReference type="GO" id="GO:0003700">
    <property type="term" value="F:DNA-binding transcription factor activity"/>
    <property type="evidence" value="ECO:0007669"/>
    <property type="project" value="InterPro"/>
</dbReference>
<gene>
    <name evidence="6" type="ORF">RF11_00261</name>
</gene>
<sequence>MTSHLLRETLINPYGAIMKNELSGMKAFVTVAELGSFSKAAEQLNLTQPALTKKIKKIEDNLNIALFERTTRKIALTQAGKMLLPKAKALIASLDAAIFNLNDLTSQIHDTVTLSCIPTAVFYFLPRAIVQFNQSYPNIKVRIYEQGIETCMNSVRKGDVDFGINMNFITYPDIDFIPLVNEPFVLACWQDHPLAGRQLVEWRELVSRTLIGVRKSSGNRQLIEKCLADKPWRLDWFYEVRHLSTSLGLVEAGLGVSALPCLAMPHSGNSTVVSVPLVEPVIRRTLGMIRVKNRPLSAAAERLASLLLLMWTDEAGTLWRNVVDPIQST</sequence>
<dbReference type="PANTHER" id="PTHR30419:SF30">
    <property type="entry name" value="LYSR FAMILY TRANSCRIPTIONAL REGULATOR"/>
    <property type="match status" value="1"/>
</dbReference>
<evidence type="ECO:0000256" key="1">
    <source>
        <dbReference type="ARBA" id="ARBA00009437"/>
    </source>
</evidence>
<keyword evidence="4" id="KW-0804">Transcription</keyword>
<evidence type="ECO:0000256" key="3">
    <source>
        <dbReference type="ARBA" id="ARBA00023125"/>
    </source>
</evidence>
<keyword evidence="7" id="KW-1185">Reference proteome</keyword>
<proteinExistence type="inferred from homology"/>
<dbReference type="SUPFAM" id="SSF53850">
    <property type="entry name" value="Periplasmic binding protein-like II"/>
    <property type="match status" value="1"/>
</dbReference>
<organism evidence="6 7">
    <name type="scientific">Thelohanellus kitauei</name>
    <name type="common">Myxosporean</name>
    <dbReference type="NCBI Taxonomy" id="669202"/>
    <lineage>
        <taxon>Eukaryota</taxon>
        <taxon>Metazoa</taxon>
        <taxon>Cnidaria</taxon>
        <taxon>Myxozoa</taxon>
        <taxon>Myxosporea</taxon>
        <taxon>Bivalvulida</taxon>
        <taxon>Platysporina</taxon>
        <taxon>Myxobolidae</taxon>
        <taxon>Thelohanellus</taxon>
    </lineage>
</organism>
<comment type="caution">
    <text evidence="6">The sequence shown here is derived from an EMBL/GenBank/DDBJ whole genome shotgun (WGS) entry which is preliminary data.</text>
</comment>
<comment type="similarity">
    <text evidence="1">Belongs to the LysR transcriptional regulatory family.</text>
</comment>
<dbReference type="Gene3D" id="1.10.10.10">
    <property type="entry name" value="Winged helix-like DNA-binding domain superfamily/Winged helix DNA-binding domain"/>
    <property type="match status" value="1"/>
</dbReference>
<dbReference type="EMBL" id="JWZT01003177">
    <property type="protein sequence ID" value="KII67477.1"/>
    <property type="molecule type" value="Genomic_DNA"/>
</dbReference>
<dbReference type="FunFam" id="1.10.10.10:FF:000001">
    <property type="entry name" value="LysR family transcriptional regulator"/>
    <property type="match status" value="1"/>
</dbReference>
<protein>
    <submittedName>
        <fullName evidence="6">Putative HTH-type transcriptional regulator YbhD</fullName>
    </submittedName>
</protein>
<dbReference type="PANTHER" id="PTHR30419">
    <property type="entry name" value="HTH-TYPE TRANSCRIPTIONAL REGULATOR YBHD"/>
    <property type="match status" value="1"/>
</dbReference>
<feature type="domain" description="HTH lysR-type" evidence="5">
    <location>
        <begin position="20"/>
        <end position="77"/>
    </location>
</feature>
<dbReference type="CDD" id="cd08440">
    <property type="entry name" value="PBP2_LTTR_like_4"/>
    <property type="match status" value="1"/>
</dbReference>
<dbReference type="InterPro" id="IPR036390">
    <property type="entry name" value="WH_DNA-bd_sf"/>
</dbReference>
<reference evidence="6 7" key="1">
    <citation type="journal article" date="2014" name="Genome Biol. Evol.">
        <title>The genome of the myxosporean Thelohanellus kitauei shows adaptations to nutrient acquisition within its fish host.</title>
        <authorList>
            <person name="Yang Y."/>
            <person name="Xiong J."/>
            <person name="Zhou Z."/>
            <person name="Huo F."/>
            <person name="Miao W."/>
            <person name="Ran C."/>
            <person name="Liu Y."/>
            <person name="Zhang J."/>
            <person name="Feng J."/>
            <person name="Wang M."/>
            <person name="Wang M."/>
            <person name="Wang L."/>
            <person name="Yao B."/>
        </authorList>
    </citation>
    <scope>NUCLEOTIDE SEQUENCE [LARGE SCALE GENOMIC DNA]</scope>
    <source>
        <strain evidence="6">Wuqing</strain>
    </source>
</reference>
<dbReference type="InterPro" id="IPR036388">
    <property type="entry name" value="WH-like_DNA-bd_sf"/>
</dbReference>
<dbReference type="OMA" id="KLHVQNT"/>
<dbReference type="Pfam" id="PF03466">
    <property type="entry name" value="LysR_substrate"/>
    <property type="match status" value="1"/>
</dbReference>
<dbReference type="PRINTS" id="PR00039">
    <property type="entry name" value="HTHLYSR"/>
</dbReference>
<dbReference type="OrthoDB" id="8123202at2759"/>
<dbReference type="Gene3D" id="3.40.190.10">
    <property type="entry name" value="Periplasmic binding protein-like II"/>
    <property type="match status" value="2"/>
</dbReference>
<dbReference type="PROSITE" id="PS50931">
    <property type="entry name" value="HTH_LYSR"/>
    <property type="match status" value="1"/>
</dbReference>
<name>A0A0C2N0Q3_THEKT</name>
<dbReference type="Proteomes" id="UP000031668">
    <property type="component" value="Unassembled WGS sequence"/>
</dbReference>
<keyword evidence="3" id="KW-0238">DNA-binding</keyword>
<dbReference type="GO" id="GO:0005829">
    <property type="term" value="C:cytosol"/>
    <property type="evidence" value="ECO:0007669"/>
    <property type="project" value="TreeGrafter"/>
</dbReference>
<evidence type="ECO:0000259" key="5">
    <source>
        <dbReference type="PROSITE" id="PS50931"/>
    </source>
</evidence>